<feature type="region of interest" description="Disordered" evidence="1">
    <location>
        <begin position="1"/>
        <end position="21"/>
    </location>
</feature>
<evidence type="ECO:0000313" key="4">
    <source>
        <dbReference type="EMBL" id="HJE22448.1"/>
    </source>
</evidence>
<dbReference type="InterPro" id="IPR037119">
    <property type="entry name" value="Haem_oxidase_HugZ-like_sf"/>
</dbReference>
<name>A0A921JDZ9_9HYPH</name>
<proteinExistence type="predicted"/>
<dbReference type="PANTHER" id="PTHR13343:SF17">
    <property type="entry name" value="CELLULAR REPRESSOR OF E1A-STIMULATED GENES, ISOFORM A"/>
    <property type="match status" value="1"/>
</dbReference>
<dbReference type="PANTHER" id="PTHR13343">
    <property type="entry name" value="CREG1 PROTEIN"/>
    <property type="match status" value="1"/>
</dbReference>
<dbReference type="AlphaFoldDB" id="A0A921JDZ9"/>
<reference evidence="4" key="2">
    <citation type="submission" date="2021-09" db="EMBL/GenBank/DDBJ databases">
        <authorList>
            <person name="Gilroy R."/>
        </authorList>
    </citation>
    <scope>NUCLEOTIDE SEQUENCE</scope>
    <source>
        <strain evidence="4">316</strain>
    </source>
</reference>
<feature type="domain" description="DUF2470" evidence="2">
    <location>
        <begin position="183"/>
        <end position="251"/>
    </location>
</feature>
<evidence type="ECO:0000259" key="3">
    <source>
        <dbReference type="Pfam" id="PF13883"/>
    </source>
</evidence>
<protein>
    <submittedName>
        <fullName evidence="4">DUF2470 domain-containing protein</fullName>
    </submittedName>
</protein>
<dbReference type="InterPro" id="IPR055343">
    <property type="entry name" value="CREG_beta-barrel"/>
</dbReference>
<sequence>MPNDETPPATDRRGPAQPLPAAEAPFDAIGLARQLLRSVRSGALATLDAEDGTPFASLVTIATDSDGTPLMLLSRLSAHTRNLDKDPRASLLFSVGGKGDPLAHPRLTVTGRAARSDTPRIRERFLARHPKAKLYADFPDFGFFTLAPLAGHLNGGFAKAATLTPAELLLDMTGAEAVVAGERGAVEHMNADHADALALYAAVVGEPGTGWRLTGLDPEGLDLMAGERTARVPYPEPVRDMGALRKVLVAMAASARSAGATGKTGTASA</sequence>
<organism evidence="4 5">
    <name type="scientific">Methylorubrum populi</name>
    <dbReference type="NCBI Taxonomy" id="223967"/>
    <lineage>
        <taxon>Bacteria</taxon>
        <taxon>Pseudomonadati</taxon>
        <taxon>Pseudomonadota</taxon>
        <taxon>Alphaproteobacteria</taxon>
        <taxon>Hyphomicrobiales</taxon>
        <taxon>Methylobacteriaceae</taxon>
        <taxon>Methylorubrum</taxon>
    </lineage>
</organism>
<feature type="domain" description="CREG-like beta-barrel" evidence="3">
    <location>
        <begin position="30"/>
        <end position="165"/>
    </location>
</feature>
<evidence type="ECO:0000259" key="2">
    <source>
        <dbReference type="Pfam" id="PF10615"/>
    </source>
</evidence>
<evidence type="ECO:0000313" key="5">
    <source>
        <dbReference type="Proteomes" id="UP000742631"/>
    </source>
</evidence>
<dbReference type="InterPro" id="IPR012349">
    <property type="entry name" value="Split_barrel_FMN-bd"/>
</dbReference>
<reference evidence="4" key="1">
    <citation type="journal article" date="2021" name="PeerJ">
        <title>Extensive microbial diversity within the chicken gut microbiome revealed by metagenomics and culture.</title>
        <authorList>
            <person name="Gilroy R."/>
            <person name="Ravi A."/>
            <person name="Getino M."/>
            <person name="Pursley I."/>
            <person name="Horton D.L."/>
            <person name="Alikhan N.F."/>
            <person name="Baker D."/>
            <person name="Gharbi K."/>
            <person name="Hall N."/>
            <person name="Watson M."/>
            <person name="Adriaenssens E.M."/>
            <person name="Foster-Nyarko E."/>
            <person name="Jarju S."/>
            <person name="Secka A."/>
            <person name="Antonio M."/>
            <person name="Oren A."/>
            <person name="Chaudhuri R.R."/>
            <person name="La Ragione R."/>
            <person name="Hildebrand F."/>
            <person name="Pallen M.J."/>
        </authorList>
    </citation>
    <scope>NUCLEOTIDE SEQUENCE</scope>
    <source>
        <strain evidence="4">316</strain>
    </source>
</reference>
<dbReference type="Pfam" id="PF13883">
    <property type="entry name" value="CREG_beta-barrel"/>
    <property type="match status" value="1"/>
</dbReference>
<comment type="caution">
    <text evidence="4">The sequence shown here is derived from an EMBL/GenBank/DDBJ whole genome shotgun (WGS) entry which is preliminary data.</text>
</comment>
<dbReference type="EMBL" id="DYYG01000008">
    <property type="protein sequence ID" value="HJE22448.1"/>
    <property type="molecule type" value="Genomic_DNA"/>
</dbReference>
<dbReference type="GO" id="GO:0005737">
    <property type="term" value="C:cytoplasm"/>
    <property type="evidence" value="ECO:0007669"/>
    <property type="project" value="UniProtKB-ARBA"/>
</dbReference>
<dbReference type="Proteomes" id="UP000742631">
    <property type="component" value="Unassembled WGS sequence"/>
</dbReference>
<evidence type="ECO:0000256" key="1">
    <source>
        <dbReference type="SAM" id="MobiDB-lite"/>
    </source>
</evidence>
<dbReference type="Gene3D" id="2.30.110.10">
    <property type="entry name" value="Electron Transport, Fmn-binding Protein, Chain A"/>
    <property type="match status" value="1"/>
</dbReference>
<dbReference type="Gene3D" id="3.20.180.10">
    <property type="entry name" value="PNP-oxidase-like"/>
    <property type="match status" value="1"/>
</dbReference>
<accession>A0A921JDZ9</accession>
<dbReference type="InterPro" id="IPR019595">
    <property type="entry name" value="DUF2470"/>
</dbReference>
<gene>
    <name evidence="4" type="ORF">K8W01_02150</name>
</gene>
<dbReference type="SUPFAM" id="SSF50475">
    <property type="entry name" value="FMN-binding split barrel"/>
    <property type="match status" value="1"/>
</dbReference>
<dbReference type="Pfam" id="PF10615">
    <property type="entry name" value="DUF2470"/>
    <property type="match status" value="1"/>
</dbReference>